<organism evidence="2 3">
    <name type="scientific">Novosphingobium aureum</name>
    <dbReference type="NCBI Taxonomy" id="2792964"/>
    <lineage>
        <taxon>Bacteria</taxon>
        <taxon>Pseudomonadati</taxon>
        <taxon>Pseudomonadota</taxon>
        <taxon>Alphaproteobacteria</taxon>
        <taxon>Sphingomonadales</taxon>
        <taxon>Sphingomonadaceae</taxon>
        <taxon>Novosphingobium</taxon>
    </lineage>
</organism>
<dbReference type="RefSeq" id="WP_197162052.1">
    <property type="nucleotide sequence ID" value="NZ_JADZGI010000001.1"/>
</dbReference>
<reference evidence="2" key="1">
    <citation type="submission" date="2020-11" db="EMBL/GenBank/DDBJ databases">
        <title>Novosphingobium aureum sp. nov., a marine bacterium isolated from sediment of a salt flat.</title>
        <authorList>
            <person name="Yoo Y."/>
            <person name="Kim J.-J."/>
        </authorList>
    </citation>
    <scope>NUCLEOTIDE SEQUENCE</scope>
    <source>
        <strain evidence="2">YJ-S2-02</strain>
    </source>
</reference>
<dbReference type="Pfam" id="PF18754">
    <property type="entry name" value="Nmad3"/>
    <property type="match status" value="1"/>
</dbReference>
<sequence length="247" mass="27316">MKIVFSRKGFDTTAGGVPSPIRDGVPLSLPIPARDRSATRYADLGLGETVETLTRGKLGRDALCHDDPMFADGQCWFGQSGAAQGHLRKHGVGLGDHFVFFGLFADPETGERHHRIFAHMQVARCGSPEALRDDPAFPAPPRPHPHTIGEWSANNTIWNGPATCARSAHPDLRLTVAGGPLNLWSIPDWLRRRGLSYHERPARWLRGNRLDSARRGQEFVCDAGRARRPREWLARVIELLAMEATPG</sequence>
<comment type="caution">
    <text evidence="2">The sequence shown here is derived from an EMBL/GenBank/DDBJ whole genome shotgun (WGS) entry which is preliminary data.</text>
</comment>
<dbReference type="EMBL" id="JADZGI010000001">
    <property type="protein sequence ID" value="MBH0112506.1"/>
    <property type="molecule type" value="Genomic_DNA"/>
</dbReference>
<evidence type="ECO:0000259" key="1">
    <source>
        <dbReference type="Pfam" id="PF18754"/>
    </source>
</evidence>
<feature type="domain" description="Nucleotide modification associated" evidence="1">
    <location>
        <begin position="2"/>
        <end position="222"/>
    </location>
</feature>
<keyword evidence="3" id="KW-1185">Reference proteome</keyword>
<evidence type="ECO:0000313" key="3">
    <source>
        <dbReference type="Proteomes" id="UP000617634"/>
    </source>
</evidence>
<name>A0A931HBP4_9SPHN</name>
<dbReference type="Proteomes" id="UP000617634">
    <property type="component" value="Unassembled WGS sequence"/>
</dbReference>
<evidence type="ECO:0000313" key="2">
    <source>
        <dbReference type="EMBL" id="MBH0112506.1"/>
    </source>
</evidence>
<accession>A0A931HBP4</accession>
<dbReference type="InterPro" id="IPR041135">
    <property type="entry name" value="Nmad3"/>
</dbReference>
<gene>
    <name evidence="2" type="ORF">I5E68_06015</name>
</gene>
<protein>
    <recommendedName>
        <fullName evidence="1">Nucleotide modification associated domain-containing protein</fullName>
    </recommendedName>
</protein>
<dbReference type="AlphaFoldDB" id="A0A931HBP4"/>
<proteinExistence type="predicted"/>